<accession>A0A9P7C3M3</accession>
<reference evidence="2 3" key="1">
    <citation type="journal article" date="2020" name="Microb. Genom.">
        <title>Genetic diversity of clinical and environmental Mucorales isolates obtained from an investigation of mucormycosis cases among solid organ transplant recipients.</title>
        <authorList>
            <person name="Nguyen M.H."/>
            <person name="Kaul D."/>
            <person name="Muto C."/>
            <person name="Cheng S.J."/>
            <person name="Richter R.A."/>
            <person name="Bruno V.M."/>
            <person name="Liu G."/>
            <person name="Beyhan S."/>
            <person name="Sundermann A.J."/>
            <person name="Mounaud S."/>
            <person name="Pasculle A.W."/>
            <person name="Nierman W.C."/>
            <person name="Driscoll E."/>
            <person name="Cumbie R."/>
            <person name="Clancy C.J."/>
            <person name="Dupont C.L."/>
        </authorList>
    </citation>
    <scope>NUCLEOTIDE SEQUENCE [LARGE SCALE GENOMIC DNA]</scope>
    <source>
        <strain evidence="2 3">GL24</strain>
    </source>
</reference>
<proteinExistence type="predicted"/>
<dbReference type="Proteomes" id="UP000740926">
    <property type="component" value="Unassembled WGS sequence"/>
</dbReference>
<comment type="caution">
    <text evidence="2">The sequence shown here is derived from an EMBL/GenBank/DDBJ whole genome shotgun (WGS) entry which is preliminary data.</text>
</comment>
<gene>
    <name evidence="2" type="ORF">G6F50_015805</name>
</gene>
<evidence type="ECO:0000313" key="3">
    <source>
        <dbReference type="Proteomes" id="UP000740926"/>
    </source>
</evidence>
<keyword evidence="3" id="KW-1185">Reference proteome</keyword>
<sequence length="118" mass="13122">MAAVHHTVLHGFQHLAGLHQITGGEDLDVEAPVGDFSHIPRNVLRAREQRGRFVREAGRQPPRHGGRFLREGRRRDQHQGRQRKHQRTRAQRLVRGGHGLPGGVGGGTGGGHRHITFP</sequence>
<name>A0A9P7C3M3_9FUNG</name>
<evidence type="ECO:0000256" key="1">
    <source>
        <dbReference type="SAM" id="MobiDB-lite"/>
    </source>
</evidence>
<dbReference type="AlphaFoldDB" id="A0A9P7C3M3"/>
<feature type="compositionally biased region" description="Gly residues" evidence="1">
    <location>
        <begin position="96"/>
        <end position="110"/>
    </location>
</feature>
<feature type="compositionally biased region" description="Basic residues" evidence="1">
    <location>
        <begin position="80"/>
        <end position="92"/>
    </location>
</feature>
<feature type="region of interest" description="Disordered" evidence="1">
    <location>
        <begin position="51"/>
        <end position="118"/>
    </location>
</feature>
<protein>
    <submittedName>
        <fullName evidence="2">Uncharacterized protein</fullName>
    </submittedName>
</protein>
<dbReference type="EMBL" id="JAANIU010009158">
    <property type="protein sequence ID" value="KAG1533634.1"/>
    <property type="molecule type" value="Genomic_DNA"/>
</dbReference>
<feature type="compositionally biased region" description="Basic and acidic residues" evidence="1">
    <location>
        <begin position="68"/>
        <end position="79"/>
    </location>
</feature>
<evidence type="ECO:0000313" key="2">
    <source>
        <dbReference type="EMBL" id="KAG1533634.1"/>
    </source>
</evidence>
<organism evidence="2 3">
    <name type="scientific">Rhizopus delemar</name>
    <dbReference type="NCBI Taxonomy" id="936053"/>
    <lineage>
        <taxon>Eukaryota</taxon>
        <taxon>Fungi</taxon>
        <taxon>Fungi incertae sedis</taxon>
        <taxon>Mucoromycota</taxon>
        <taxon>Mucoromycotina</taxon>
        <taxon>Mucoromycetes</taxon>
        <taxon>Mucorales</taxon>
        <taxon>Mucorineae</taxon>
        <taxon>Rhizopodaceae</taxon>
        <taxon>Rhizopus</taxon>
    </lineage>
</organism>